<evidence type="ECO:0000313" key="8">
    <source>
        <dbReference type="EMBL" id="STI82164.1"/>
    </source>
</evidence>
<dbReference type="EMBL" id="UGEB01000001">
    <property type="protein sequence ID" value="STL02275.1"/>
    <property type="molecule type" value="Genomic_DNA"/>
</dbReference>
<dbReference type="Gene3D" id="1.20.1720.10">
    <property type="entry name" value="Multidrug resistance protein D"/>
    <property type="match status" value="1"/>
</dbReference>
<dbReference type="InterPro" id="IPR036259">
    <property type="entry name" value="MFS_trans_sf"/>
</dbReference>
<protein>
    <submittedName>
        <fullName evidence="8">Multidrug resistance protein D</fullName>
    </submittedName>
</protein>
<reference evidence="10 11" key="1">
    <citation type="submission" date="2018-06" db="EMBL/GenBank/DDBJ databases">
        <authorList>
            <consortium name="Pathogen Informatics"/>
            <person name="Doyle S."/>
        </authorList>
    </citation>
    <scope>NUCLEOTIDE SEQUENCE [LARGE SCALE GENOMIC DNA]</scope>
    <source>
        <strain evidence="9 11">NCTC8179</strain>
        <strain evidence="8 10">NCTC8622</strain>
    </source>
</reference>
<dbReference type="AlphaFoldDB" id="A0A376TY07"/>
<evidence type="ECO:0000313" key="11">
    <source>
        <dbReference type="Proteomes" id="UP000255543"/>
    </source>
</evidence>
<evidence type="ECO:0000256" key="2">
    <source>
        <dbReference type="ARBA" id="ARBA00022475"/>
    </source>
</evidence>
<dbReference type="PROSITE" id="PS50850">
    <property type="entry name" value="MFS"/>
    <property type="match status" value="1"/>
</dbReference>
<dbReference type="InterPro" id="IPR020846">
    <property type="entry name" value="MFS_dom"/>
</dbReference>
<evidence type="ECO:0000259" key="7">
    <source>
        <dbReference type="PROSITE" id="PS50850"/>
    </source>
</evidence>
<comment type="subcellular location">
    <subcellularLocation>
        <location evidence="1">Membrane</location>
        <topology evidence="1">Multi-pass membrane protein</topology>
    </subcellularLocation>
</comment>
<gene>
    <name evidence="8" type="primary">emrD_1</name>
    <name evidence="9" type="synonym">emrD_2</name>
    <name evidence="9" type="ORF">NCTC8179_05469</name>
    <name evidence="8" type="ORF">NCTC8622_01120</name>
</gene>
<dbReference type="InterPro" id="IPR011701">
    <property type="entry name" value="MFS"/>
</dbReference>
<dbReference type="EMBL" id="UGCP01000002">
    <property type="protein sequence ID" value="STI82164.1"/>
    <property type="molecule type" value="Genomic_DNA"/>
</dbReference>
<evidence type="ECO:0000256" key="4">
    <source>
        <dbReference type="ARBA" id="ARBA00022989"/>
    </source>
</evidence>
<dbReference type="GO" id="GO:0022857">
    <property type="term" value="F:transmembrane transporter activity"/>
    <property type="evidence" value="ECO:0007669"/>
    <property type="project" value="InterPro"/>
</dbReference>
<dbReference type="GO" id="GO:0005886">
    <property type="term" value="C:plasma membrane"/>
    <property type="evidence" value="ECO:0007669"/>
    <property type="project" value="TreeGrafter"/>
</dbReference>
<proteinExistence type="predicted"/>
<evidence type="ECO:0000256" key="1">
    <source>
        <dbReference type="ARBA" id="ARBA00004141"/>
    </source>
</evidence>
<keyword evidence="5 6" id="KW-0472">Membrane</keyword>
<organism evidence="8 10">
    <name type="scientific">Escherichia coli</name>
    <dbReference type="NCBI Taxonomy" id="562"/>
    <lineage>
        <taxon>Bacteria</taxon>
        <taxon>Pseudomonadati</taxon>
        <taxon>Pseudomonadota</taxon>
        <taxon>Gammaproteobacteria</taxon>
        <taxon>Enterobacterales</taxon>
        <taxon>Enterobacteriaceae</taxon>
        <taxon>Escherichia</taxon>
    </lineage>
</organism>
<keyword evidence="4 6" id="KW-1133">Transmembrane helix</keyword>
<evidence type="ECO:0000256" key="6">
    <source>
        <dbReference type="SAM" id="Phobius"/>
    </source>
</evidence>
<sequence length="114" mass="12197">MKRQRNVNLLLMLVLLVAVGQMAQTIYIPAIADMARDLNVREGAVQSVMGAYLLTYGVSQLFYGPISDRVGRRPVILVGMSIFMLATLVAVTTSSLTVLIAASAMQGWAPALAA</sequence>
<feature type="transmembrane region" description="Helical" evidence="6">
    <location>
        <begin position="75"/>
        <end position="102"/>
    </location>
</feature>
<keyword evidence="2" id="KW-1003">Cell membrane</keyword>
<evidence type="ECO:0000256" key="3">
    <source>
        <dbReference type="ARBA" id="ARBA00022692"/>
    </source>
</evidence>
<dbReference type="PANTHER" id="PTHR23502">
    <property type="entry name" value="MAJOR FACILITATOR SUPERFAMILY"/>
    <property type="match status" value="1"/>
</dbReference>
<dbReference type="Pfam" id="PF07690">
    <property type="entry name" value="MFS_1"/>
    <property type="match status" value="1"/>
</dbReference>
<evidence type="ECO:0000313" key="10">
    <source>
        <dbReference type="Proteomes" id="UP000254079"/>
    </source>
</evidence>
<keyword evidence="3 6" id="KW-0812">Transmembrane</keyword>
<dbReference type="PANTHER" id="PTHR23502:SF32">
    <property type="entry name" value="MULTIDRUG RESISTANCE PROTEIN D"/>
    <property type="match status" value="1"/>
</dbReference>
<evidence type="ECO:0000313" key="9">
    <source>
        <dbReference type="EMBL" id="STL02275.1"/>
    </source>
</evidence>
<dbReference type="Proteomes" id="UP000254079">
    <property type="component" value="Unassembled WGS sequence"/>
</dbReference>
<dbReference type="GO" id="GO:1990961">
    <property type="term" value="P:xenobiotic detoxification by transmembrane export across the plasma membrane"/>
    <property type="evidence" value="ECO:0007669"/>
    <property type="project" value="TreeGrafter"/>
</dbReference>
<feature type="domain" description="Major facilitator superfamily (MFS) profile" evidence="7">
    <location>
        <begin position="9"/>
        <end position="114"/>
    </location>
</feature>
<feature type="transmembrane region" description="Helical" evidence="6">
    <location>
        <begin position="44"/>
        <end position="63"/>
    </location>
</feature>
<dbReference type="SUPFAM" id="SSF103473">
    <property type="entry name" value="MFS general substrate transporter"/>
    <property type="match status" value="1"/>
</dbReference>
<evidence type="ECO:0000256" key="5">
    <source>
        <dbReference type="ARBA" id="ARBA00023136"/>
    </source>
</evidence>
<name>A0A376TY07_ECOLX</name>
<accession>A0A376TY07</accession>
<dbReference type="Proteomes" id="UP000255543">
    <property type="component" value="Unassembled WGS sequence"/>
</dbReference>